<gene>
    <name evidence="11" type="ORF">VC03_05370</name>
</gene>
<evidence type="ECO:0000256" key="2">
    <source>
        <dbReference type="ARBA" id="ARBA00007599"/>
    </source>
</evidence>
<sequence length="161" mass="18427">MTGIKHTKLNFNEINNIIDHIASKISENKEKSICIALIGDLGTGKTAFAKRLLKDLGVCVPVKSPTFTFLIEYTTPSIDIAHFDVYRISNEDSLYEIGYFDYIDAPGLVLIEWADLIPHSLPDNCLFFKIEHDSLDTRYISIYTMKDGEKNYVDIYNYNFN</sequence>
<dbReference type="InterPro" id="IPR027417">
    <property type="entry name" value="P-loop_NTPase"/>
</dbReference>
<dbReference type="HOGENOM" id="CLU_087829_5_0_0"/>
<dbReference type="EMBL" id="CP011280">
    <property type="protein sequence ID" value="AKC95907.1"/>
    <property type="molecule type" value="Genomic_DNA"/>
</dbReference>
<accession>A0A0E3ZAH0</accession>
<evidence type="ECO:0000256" key="9">
    <source>
        <dbReference type="ARBA" id="ARBA00022842"/>
    </source>
</evidence>
<evidence type="ECO:0000256" key="8">
    <source>
        <dbReference type="ARBA" id="ARBA00022840"/>
    </source>
</evidence>
<dbReference type="InterPro" id="IPR003442">
    <property type="entry name" value="T6A_TsaE"/>
</dbReference>
<dbReference type="Pfam" id="PF02367">
    <property type="entry name" value="TsaE"/>
    <property type="match status" value="1"/>
</dbReference>
<evidence type="ECO:0000256" key="10">
    <source>
        <dbReference type="ARBA" id="ARBA00032441"/>
    </source>
</evidence>
<evidence type="ECO:0000313" key="12">
    <source>
        <dbReference type="Proteomes" id="UP000033103"/>
    </source>
</evidence>
<dbReference type="PATRIC" id="fig|1069640.6.peg.1065"/>
<dbReference type="AlphaFoldDB" id="A0A0E3ZAH0"/>
<evidence type="ECO:0000256" key="1">
    <source>
        <dbReference type="ARBA" id="ARBA00004496"/>
    </source>
</evidence>
<protein>
    <recommendedName>
        <fullName evidence="3">tRNA threonylcarbamoyladenosine biosynthesis protein TsaE</fullName>
    </recommendedName>
    <alternativeName>
        <fullName evidence="10">t(6)A37 threonylcarbamoyladenosine biosynthesis protein TsaE</fullName>
    </alternativeName>
</protein>
<dbReference type="PANTHER" id="PTHR33540">
    <property type="entry name" value="TRNA THREONYLCARBAMOYLADENOSINE BIOSYNTHESIS PROTEIN TSAE"/>
    <property type="match status" value="1"/>
</dbReference>
<keyword evidence="4" id="KW-0963">Cytoplasm</keyword>
<evidence type="ECO:0000313" key="11">
    <source>
        <dbReference type="EMBL" id="AKC95907.1"/>
    </source>
</evidence>
<dbReference type="SUPFAM" id="SSF52540">
    <property type="entry name" value="P-loop containing nucleoside triphosphate hydrolases"/>
    <property type="match status" value="1"/>
</dbReference>
<keyword evidence="6" id="KW-0479">Metal-binding</keyword>
<dbReference type="GO" id="GO:0005524">
    <property type="term" value="F:ATP binding"/>
    <property type="evidence" value="ECO:0007669"/>
    <property type="project" value="UniProtKB-KW"/>
</dbReference>
<evidence type="ECO:0000256" key="4">
    <source>
        <dbReference type="ARBA" id="ARBA00022490"/>
    </source>
</evidence>
<proteinExistence type="inferred from homology"/>
<dbReference type="GO" id="GO:0002949">
    <property type="term" value="P:tRNA threonylcarbamoyladenosine modification"/>
    <property type="evidence" value="ECO:0007669"/>
    <property type="project" value="InterPro"/>
</dbReference>
<dbReference type="GO" id="GO:0046872">
    <property type="term" value="F:metal ion binding"/>
    <property type="evidence" value="ECO:0007669"/>
    <property type="project" value="UniProtKB-KW"/>
</dbReference>
<keyword evidence="7" id="KW-0547">Nucleotide-binding</keyword>
<evidence type="ECO:0000256" key="7">
    <source>
        <dbReference type="ARBA" id="ARBA00022741"/>
    </source>
</evidence>
<evidence type="ECO:0000256" key="6">
    <source>
        <dbReference type="ARBA" id="ARBA00022723"/>
    </source>
</evidence>
<dbReference type="GO" id="GO:0005737">
    <property type="term" value="C:cytoplasm"/>
    <property type="evidence" value="ECO:0007669"/>
    <property type="project" value="UniProtKB-SubCell"/>
</dbReference>
<reference evidence="11 12" key="1">
    <citation type="journal article" date="2012" name="BMC Genomics">
        <title>Genomic sequence analysis and characterization of Sneathia amnii sp. nov.</title>
        <authorList>
            <consortium name="Vaginal Microbiome Consortium (additional members)"/>
            <person name="Harwich M.D.Jr."/>
            <person name="Serrano M.G."/>
            <person name="Fettweis J.M."/>
            <person name="Alves J.M."/>
            <person name="Reimers M.A."/>
            <person name="Buck G.A."/>
            <person name="Jefferson K.K."/>
        </authorList>
    </citation>
    <scope>NUCLEOTIDE SEQUENCE [LARGE SCALE GENOMIC DNA]</scope>
    <source>
        <strain evidence="11 12">SN35</strain>
    </source>
</reference>
<dbReference type="Gene3D" id="3.40.50.300">
    <property type="entry name" value="P-loop containing nucleotide triphosphate hydrolases"/>
    <property type="match status" value="1"/>
</dbReference>
<dbReference type="OrthoDB" id="9815896at2"/>
<comment type="similarity">
    <text evidence="2">Belongs to the TsaE family.</text>
</comment>
<keyword evidence="8" id="KW-0067">ATP-binding</keyword>
<dbReference type="NCBIfam" id="TIGR00150">
    <property type="entry name" value="T6A_YjeE"/>
    <property type="match status" value="1"/>
</dbReference>
<keyword evidence="9" id="KW-0460">Magnesium</keyword>
<dbReference type="PANTHER" id="PTHR33540:SF2">
    <property type="entry name" value="TRNA THREONYLCARBAMOYLADENOSINE BIOSYNTHESIS PROTEIN TSAE"/>
    <property type="match status" value="1"/>
</dbReference>
<evidence type="ECO:0000256" key="5">
    <source>
        <dbReference type="ARBA" id="ARBA00022694"/>
    </source>
</evidence>
<keyword evidence="5" id="KW-0819">tRNA processing</keyword>
<dbReference type="STRING" id="187101.VC03_05370"/>
<name>A0A0E3ZAH0_9FUSO</name>
<organism evidence="11 12">
    <name type="scientific">Sneathia vaginalis</name>
    <dbReference type="NCBI Taxonomy" id="187101"/>
    <lineage>
        <taxon>Bacteria</taxon>
        <taxon>Fusobacteriati</taxon>
        <taxon>Fusobacteriota</taxon>
        <taxon>Fusobacteriia</taxon>
        <taxon>Fusobacteriales</taxon>
        <taxon>Leptotrichiaceae</taxon>
        <taxon>Sneathia</taxon>
    </lineage>
</organism>
<dbReference type="Proteomes" id="UP000033103">
    <property type="component" value="Chromosome"/>
</dbReference>
<keyword evidence="12" id="KW-1185">Reference proteome</keyword>
<comment type="subcellular location">
    <subcellularLocation>
        <location evidence="1">Cytoplasm</location>
    </subcellularLocation>
</comment>
<evidence type="ECO:0000256" key="3">
    <source>
        <dbReference type="ARBA" id="ARBA00019010"/>
    </source>
</evidence>
<dbReference type="KEGG" id="sns:VC03_05370"/>
<dbReference type="RefSeq" id="WP_046329011.1">
    <property type="nucleotide sequence ID" value="NZ_CAUPIC010000006.1"/>
</dbReference>